<comment type="caution">
    <text evidence="1">The sequence shown here is derived from an EMBL/GenBank/DDBJ whole genome shotgun (WGS) entry which is preliminary data.</text>
</comment>
<dbReference type="OrthoDB" id="3571220at2"/>
<dbReference type="EMBL" id="PRKW01000006">
    <property type="protein sequence ID" value="PPB48239.1"/>
    <property type="molecule type" value="Genomic_DNA"/>
</dbReference>
<protein>
    <submittedName>
        <fullName evidence="1">Uncharacterized protein</fullName>
    </submittedName>
</protein>
<gene>
    <name evidence="1" type="ORF">C4K88_14850</name>
</gene>
<evidence type="ECO:0000313" key="2">
    <source>
        <dbReference type="Proteomes" id="UP000239297"/>
    </source>
</evidence>
<dbReference type="RefSeq" id="WP_104122405.1">
    <property type="nucleotide sequence ID" value="NZ_PRKW01000006.1"/>
</dbReference>
<reference evidence="1 2" key="1">
    <citation type="journal article" date="2014" name="Int. J. Syst. Evol. Microbiol.">
        <title>Arthrobacter pityocampae sp. nov., isolated from Thaumetopoea pityocampa (Lep., Thaumetopoeidae).</title>
        <authorList>
            <person name="Ince I.A."/>
            <person name="Demirbag Z."/>
            <person name="Kati H."/>
        </authorList>
    </citation>
    <scope>NUCLEOTIDE SEQUENCE [LARGE SCALE GENOMIC DNA]</scope>
    <source>
        <strain evidence="1 2">Tp2</strain>
    </source>
</reference>
<organism evidence="1 2">
    <name type="scientific">Arthrobacter pityocampae</name>
    <dbReference type="NCBI Taxonomy" id="547334"/>
    <lineage>
        <taxon>Bacteria</taxon>
        <taxon>Bacillati</taxon>
        <taxon>Actinomycetota</taxon>
        <taxon>Actinomycetes</taxon>
        <taxon>Micrococcales</taxon>
        <taxon>Micrococcaceae</taxon>
        <taxon>Arthrobacter</taxon>
    </lineage>
</organism>
<dbReference type="AlphaFoldDB" id="A0A2S5IUK6"/>
<accession>A0A2S5IUK6</accession>
<proteinExistence type="predicted"/>
<sequence>MDRFEGHIAGIGTASGTRLVIGRWDTSPFGSFTDVMMEDAAGRRTLLAPTAQIADYVGATYTFDDVVLTPITSALAGGRLVVDAGDLQVLAELGGVTLLGRLLGVLPRRLATHPRWLALINPVASLLVKGVATAGSAGQGRTEYYGVTSARAVLGATATWRGADLGTLAPVSPPVRFGFSSAPPRPQLVTVTTTIRRPEE</sequence>
<keyword evidence="2" id="KW-1185">Reference proteome</keyword>
<name>A0A2S5IUK6_9MICC</name>
<evidence type="ECO:0000313" key="1">
    <source>
        <dbReference type="EMBL" id="PPB48239.1"/>
    </source>
</evidence>
<dbReference type="Proteomes" id="UP000239297">
    <property type="component" value="Unassembled WGS sequence"/>
</dbReference>